<name>A0A4C1YAE3_EUMVA</name>
<proteinExistence type="predicted"/>
<reference evidence="2 3" key="1">
    <citation type="journal article" date="2019" name="Commun. Biol.">
        <title>The bagworm genome reveals a unique fibroin gene that provides high tensile strength.</title>
        <authorList>
            <person name="Kono N."/>
            <person name="Nakamura H."/>
            <person name="Ohtoshi R."/>
            <person name="Tomita M."/>
            <person name="Numata K."/>
            <person name="Arakawa K."/>
        </authorList>
    </citation>
    <scope>NUCLEOTIDE SEQUENCE [LARGE SCALE GENOMIC DNA]</scope>
</reference>
<protein>
    <submittedName>
        <fullName evidence="2">Uncharacterized protein</fullName>
    </submittedName>
</protein>
<comment type="caution">
    <text evidence="2">The sequence shown here is derived from an EMBL/GenBank/DDBJ whole genome shotgun (WGS) entry which is preliminary data.</text>
</comment>
<evidence type="ECO:0000256" key="1">
    <source>
        <dbReference type="SAM" id="MobiDB-lite"/>
    </source>
</evidence>
<organism evidence="2 3">
    <name type="scientific">Eumeta variegata</name>
    <name type="common">Bagworm moth</name>
    <name type="synonym">Eumeta japonica</name>
    <dbReference type="NCBI Taxonomy" id="151549"/>
    <lineage>
        <taxon>Eukaryota</taxon>
        <taxon>Metazoa</taxon>
        <taxon>Ecdysozoa</taxon>
        <taxon>Arthropoda</taxon>
        <taxon>Hexapoda</taxon>
        <taxon>Insecta</taxon>
        <taxon>Pterygota</taxon>
        <taxon>Neoptera</taxon>
        <taxon>Endopterygota</taxon>
        <taxon>Lepidoptera</taxon>
        <taxon>Glossata</taxon>
        <taxon>Ditrysia</taxon>
        <taxon>Tineoidea</taxon>
        <taxon>Psychidae</taxon>
        <taxon>Oiketicinae</taxon>
        <taxon>Eumeta</taxon>
    </lineage>
</organism>
<gene>
    <name evidence="2" type="ORF">EVAR_90430_1</name>
</gene>
<sequence length="81" mass="8961">MISVAGADAKPPTRARASLRMRIPAGGESHPHHAQRSAPYGSSRVRCRPLPWTSMDRQPQVKVARIDDPLRVDLTEHAADR</sequence>
<evidence type="ECO:0000313" key="2">
    <source>
        <dbReference type="EMBL" id="GBP72333.1"/>
    </source>
</evidence>
<dbReference type="AlphaFoldDB" id="A0A4C1YAE3"/>
<accession>A0A4C1YAE3</accession>
<dbReference type="Proteomes" id="UP000299102">
    <property type="component" value="Unassembled WGS sequence"/>
</dbReference>
<feature type="region of interest" description="Disordered" evidence="1">
    <location>
        <begin position="24"/>
        <end position="44"/>
    </location>
</feature>
<keyword evidence="3" id="KW-1185">Reference proteome</keyword>
<evidence type="ECO:0000313" key="3">
    <source>
        <dbReference type="Proteomes" id="UP000299102"/>
    </source>
</evidence>
<dbReference type="EMBL" id="BGZK01001141">
    <property type="protein sequence ID" value="GBP72333.1"/>
    <property type="molecule type" value="Genomic_DNA"/>
</dbReference>